<reference evidence="3" key="1">
    <citation type="journal article" date="2023" name="Int. J. Syst. Evol. Microbiol.">
        <title>Streptomyces meridianus sp. nov. isolated from brackish water of the Tagus estuary in Alcochete, Portugal.</title>
        <authorList>
            <person name="Santos J.D.N."/>
            <person name="Klimek D."/>
            <person name="Calusinska M."/>
            <person name="Lobo Da Cunha A."/>
            <person name="Catita J."/>
            <person name="Goncalves H."/>
            <person name="Gonzalez I."/>
            <person name="Reyes F."/>
            <person name="Lage O.M."/>
        </authorList>
    </citation>
    <scope>NUCLEOTIDE SEQUENCE</scope>
    <source>
        <strain evidence="3">MTZ3.1</strain>
    </source>
</reference>
<proteinExistence type="predicted"/>
<feature type="transmembrane region" description="Helical" evidence="2">
    <location>
        <begin position="68"/>
        <end position="87"/>
    </location>
</feature>
<keyword evidence="2" id="KW-0812">Transmembrane</keyword>
<gene>
    <name evidence="3" type="ORF">M1E25_14555</name>
</gene>
<sequence length="260" mass="25825">MHVPVARVSAGPRLLRAAMFTAVCVVLSAAGHAVGSGRPLPMWTLAAGFAVVLAAAGPLAGRGRSVPGVAAGLALGQAALHLLFGLAQHYCAAPPRTGASGRTVALAARITCNDGPVPPSAAEARRIVHAAGIDPSAHGGPGGHGSAAHDALSSSLLPSLPMLLGHLLAAVVLGLLLSRGDAALVRLIGLSAGSVAEQALARSLRAAVTLLHSVRAGLPGTPATLPRAPLVRSRNRTGPGSTELDHSVARRGPPRFALAA</sequence>
<feature type="transmembrane region" description="Helical" evidence="2">
    <location>
        <begin position="14"/>
        <end position="34"/>
    </location>
</feature>
<comment type="caution">
    <text evidence="3">The sequence shown here is derived from an EMBL/GenBank/DDBJ whole genome shotgun (WGS) entry which is preliminary data.</text>
</comment>
<evidence type="ECO:0008006" key="5">
    <source>
        <dbReference type="Google" id="ProtNLM"/>
    </source>
</evidence>
<organism evidence="3 4">
    <name type="scientific">Streptomyces meridianus</name>
    <dbReference type="NCBI Taxonomy" id="2938945"/>
    <lineage>
        <taxon>Bacteria</taxon>
        <taxon>Bacillati</taxon>
        <taxon>Actinomycetota</taxon>
        <taxon>Actinomycetes</taxon>
        <taxon>Kitasatosporales</taxon>
        <taxon>Streptomycetaceae</taxon>
        <taxon>Streptomyces</taxon>
    </lineage>
</organism>
<dbReference type="Proteomes" id="UP001167160">
    <property type="component" value="Unassembled WGS sequence"/>
</dbReference>
<feature type="region of interest" description="Disordered" evidence="1">
    <location>
        <begin position="222"/>
        <end position="260"/>
    </location>
</feature>
<evidence type="ECO:0000256" key="1">
    <source>
        <dbReference type="SAM" id="MobiDB-lite"/>
    </source>
</evidence>
<accession>A0ABT0X818</accession>
<dbReference type="EMBL" id="JAMQGM010000029">
    <property type="protein sequence ID" value="MCM2578564.1"/>
    <property type="molecule type" value="Genomic_DNA"/>
</dbReference>
<evidence type="ECO:0000313" key="4">
    <source>
        <dbReference type="Proteomes" id="UP001167160"/>
    </source>
</evidence>
<keyword evidence="4" id="KW-1185">Reference proteome</keyword>
<dbReference type="RefSeq" id="WP_251415292.1">
    <property type="nucleotide sequence ID" value="NZ_JAMQGM010000029.1"/>
</dbReference>
<name>A0ABT0X818_9ACTN</name>
<keyword evidence="2" id="KW-1133">Transmembrane helix</keyword>
<keyword evidence="2" id="KW-0472">Membrane</keyword>
<evidence type="ECO:0000256" key="2">
    <source>
        <dbReference type="SAM" id="Phobius"/>
    </source>
</evidence>
<protein>
    <recommendedName>
        <fullName evidence="5">Integral membrane protein</fullName>
    </recommendedName>
</protein>
<evidence type="ECO:0000313" key="3">
    <source>
        <dbReference type="EMBL" id="MCM2578564.1"/>
    </source>
</evidence>
<feature type="transmembrane region" description="Helical" evidence="2">
    <location>
        <begin position="156"/>
        <end position="177"/>
    </location>
</feature>
<feature type="transmembrane region" description="Helical" evidence="2">
    <location>
        <begin position="40"/>
        <end position="61"/>
    </location>
</feature>